<proteinExistence type="predicted"/>
<protein>
    <submittedName>
        <fullName evidence="1">Uncharacterized protein</fullName>
    </submittedName>
</protein>
<reference evidence="1" key="1">
    <citation type="journal article" date="2021" name="Genome Biol. Evol.">
        <title>A High-Quality Reference Genome for a Parasitic Bivalve with Doubly Uniparental Inheritance (Bivalvia: Unionida).</title>
        <authorList>
            <person name="Smith C.H."/>
        </authorList>
    </citation>
    <scope>NUCLEOTIDE SEQUENCE</scope>
    <source>
        <strain evidence="1">CHS0354</strain>
    </source>
</reference>
<gene>
    <name evidence="1" type="ORF">CHS0354_015904</name>
</gene>
<sequence length="184" mass="21693">MEETIHSCQNLNAIIVLGFDIATGWSFGTQDRSTNLLLIWENNANNNNWRRSSHRRRGQRDNIARKNLRDHRCTAGKTKQKITVKTNRSSSRMFNNEQHLAKEDLITITKIPGRTWQMFMPPEHMRQLMLPPPDVALQPFSVSNRRVIITAPGLIRRVIEDDERKVKRSWNVQNREKKRIEREK</sequence>
<evidence type="ECO:0000313" key="2">
    <source>
        <dbReference type="Proteomes" id="UP001195483"/>
    </source>
</evidence>
<keyword evidence="2" id="KW-1185">Reference proteome</keyword>
<organism evidence="1 2">
    <name type="scientific">Potamilus streckersoni</name>
    <dbReference type="NCBI Taxonomy" id="2493646"/>
    <lineage>
        <taxon>Eukaryota</taxon>
        <taxon>Metazoa</taxon>
        <taxon>Spiralia</taxon>
        <taxon>Lophotrochozoa</taxon>
        <taxon>Mollusca</taxon>
        <taxon>Bivalvia</taxon>
        <taxon>Autobranchia</taxon>
        <taxon>Heteroconchia</taxon>
        <taxon>Palaeoheterodonta</taxon>
        <taxon>Unionida</taxon>
        <taxon>Unionoidea</taxon>
        <taxon>Unionidae</taxon>
        <taxon>Ambleminae</taxon>
        <taxon>Lampsilini</taxon>
        <taxon>Potamilus</taxon>
    </lineage>
</organism>
<dbReference type="EMBL" id="JAEAOA010000985">
    <property type="protein sequence ID" value="KAK3589879.1"/>
    <property type="molecule type" value="Genomic_DNA"/>
</dbReference>
<reference evidence="1" key="2">
    <citation type="journal article" date="2021" name="Genome Biol. Evol.">
        <title>Developing a high-quality reference genome for a parasitic bivalve with doubly uniparental inheritance (Bivalvia: Unionida).</title>
        <authorList>
            <person name="Smith C.H."/>
        </authorList>
    </citation>
    <scope>NUCLEOTIDE SEQUENCE</scope>
    <source>
        <strain evidence="1">CHS0354</strain>
        <tissue evidence="1">Mantle</tissue>
    </source>
</reference>
<comment type="caution">
    <text evidence="1">The sequence shown here is derived from an EMBL/GenBank/DDBJ whole genome shotgun (WGS) entry which is preliminary data.</text>
</comment>
<evidence type="ECO:0000313" key="1">
    <source>
        <dbReference type="EMBL" id="KAK3589879.1"/>
    </source>
</evidence>
<dbReference type="Proteomes" id="UP001195483">
    <property type="component" value="Unassembled WGS sequence"/>
</dbReference>
<reference evidence="1" key="3">
    <citation type="submission" date="2023-05" db="EMBL/GenBank/DDBJ databases">
        <authorList>
            <person name="Smith C.H."/>
        </authorList>
    </citation>
    <scope>NUCLEOTIDE SEQUENCE</scope>
    <source>
        <strain evidence="1">CHS0354</strain>
        <tissue evidence="1">Mantle</tissue>
    </source>
</reference>
<dbReference type="AlphaFoldDB" id="A0AAE0SDV5"/>
<name>A0AAE0SDV5_9BIVA</name>
<accession>A0AAE0SDV5</accession>